<keyword evidence="3 8" id="KW-0238">DNA-binding</keyword>
<evidence type="ECO:0000259" key="7">
    <source>
        <dbReference type="PROSITE" id="PS50110"/>
    </source>
</evidence>
<accession>A0A1Z8APB4</accession>
<feature type="modified residue" description="4-aspartylphosphate" evidence="5">
    <location>
        <position position="54"/>
    </location>
</feature>
<dbReference type="PRINTS" id="PR00038">
    <property type="entry name" value="HTHLUXR"/>
</dbReference>
<dbReference type="Pfam" id="PF00072">
    <property type="entry name" value="Response_reg"/>
    <property type="match status" value="1"/>
</dbReference>
<feature type="domain" description="HTH luxR-type" evidence="6">
    <location>
        <begin position="139"/>
        <end position="204"/>
    </location>
</feature>
<evidence type="ECO:0000256" key="1">
    <source>
        <dbReference type="ARBA" id="ARBA00022553"/>
    </source>
</evidence>
<dbReference type="InterPro" id="IPR039420">
    <property type="entry name" value="WalR-like"/>
</dbReference>
<proteinExistence type="predicted"/>
<gene>
    <name evidence="8" type="ORF">A9Q93_10590</name>
</gene>
<dbReference type="Pfam" id="PF00196">
    <property type="entry name" value="GerE"/>
    <property type="match status" value="1"/>
</dbReference>
<dbReference type="AlphaFoldDB" id="A0A1Z8APB4"/>
<dbReference type="GO" id="GO:0003677">
    <property type="term" value="F:DNA binding"/>
    <property type="evidence" value="ECO:0007669"/>
    <property type="project" value="UniProtKB-KW"/>
</dbReference>
<reference evidence="9" key="1">
    <citation type="journal article" date="2017" name="Proc. Natl. Acad. Sci. U.S.A.">
        <title>Simulation of Deepwater Horizon oil plume reveals substrate specialization within a complex community of hydrocarbon-degraders.</title>
        <authorList>
            <person name="Hu P."/>
            <person name="Dubinsky E.A."/>
            <person name="Probst A.J."/>
            <person name="Wang J."/>
            <person name="Sieber C.M.K."/>
            <person name="Tom L.M."/>
            <person name="Gardinali P."/>
            <person name="Banfield J.F."/>
            <person name="Atlas R.M."/>
            <person name="Andersen G.L."/>
        </authorList>
    </citation>
    <scope>NUCLEOTIDE SEQUENCE [LARGE SCALE GENOMIC DNA]</scope>
</reference>
<dbReference type="RefSeq" id="WP_303687406.1">
    <property type="nucleotide sequence ID" value="NZ_CAJXYO010000026.1"/>
</dbReference>
<name>A0A1Z8APB4_9FLAO</name>
<dbReference type="InterPro" id="IPR058245">
    <property type="entry name" value="NreC/VraR/RcsB-like_REC"/>
</dbReference>
<dbReference type="PROSITE" id="PS50043">
    <property type="entry name" value="HTH_LUXR_2"/>
    <property type="match status" value="1"/>
</dbReference>
<dbReference type="SUPFAM" id="SSF46894">
    <property type="entry name" value="C-terminal effector domain of the bipartite response regulators"/>
    <property type="match status" value="1"/>
</dbReference>
<dbReference type="Proteomes" id="UP000196102">
    <property type="component" value="Unassembled WGS sequence"/>
</dbReference>
<evidence type="ECO:0000256" key="5">
    <source>
        <dbReference type="PROSITE-ProRule" id="PRU00169"/>
    </source>
</evidence>
<dbReference type="PANTHER" id="PTHR43214:SF41">
    <property type="entry name" value="NITRATE_NITRITE RESPONSE REGULATOR PROTEIN NARP"/>
    <property type="match status" value="1"/>
</dbReference>
<dbReference type="SMART" id="SM00421">
    <property type="entry name" value="HTH_LUXR"/>
    <property type="match status" value="1"/>
</dbReference>
<organism evidence="8 9">
    <name type="scientific">Nonlabens dokdonensis</name>
    <dbReference type="NCBI Taxonomy" id="328515"/>
    <lineage>
        <taxon>Bacteria</taxon>
        <taxon>Pseudomonadati</taxon>
        <taxon>Bacteroidota</taxon>
        <taxon>Flavobacteriia</taxon>
        <taxon>Flavobacteriales</taxon>
        <taxon>Flavobacteriaceae</taxon>
        <taxon>Nonlabens</taxon>
    </lineage>
</organism>
<dbReference type="CDD" id="cd06170">
    <property type="entry name" value="LuxR_C_like"/>
    <property type="match status" value="1"/>
</dbReference>
<evidence type="ECO:0000256" key="3">
    <source>
        <dbReference type="ARBA" id="ARBA00023125"/>
    </source>
</evidence>
<evidence type="ECO:0000259" key="6">
    <source>
        <dbReference type="PROSITE" id="PS50043"/>
    </source>
</evidence>
<dbReference type="InterPro" id="IPR011006">
    <property type="entry name" value="CheY-like_superfamily"/>
</dbReference>
<feature type="domain" description="Response regulatory" evidence="7">
    <location>
        <begin position="3"/>
        <end position="119"/>
    </location>
</feature>
<dbReference type="Gene3D" id="3.40.50.2300">
    <property type="match status" value="1"/>
</dbReference>
<dbReference type="SMART" id="SM00448">
    <property type="entry name" value="REC"/>
    <property type="match status" value="1"/>
</dbReference>
<dbReference type="InterPro" id="IPR000792">
    <property type="entry name" value="Tscrpt_reg_LuxR_C"/>
</dbReference>
<dbReference type="GO" id="GO:0000160">
    <property type="term" value="P:phosphorelay signal transduction system"/>
    <property type="evidence" value="ECO:0007669"/>
    <property type="project" value="InterPro"/>
</dbReference>
<keyword evidence="2" id="KW-0805">Transcription regulation</keyword>
<evidence type="ECO:0000313" key="9">
    <source>
        <dbReference type="Proteomes" id="UP000196102"/>
    </source>
</evidence>
<evidence type="ECO:0000256" key="4">
    <source>
        <dbReference type="ARBA" id="ARBA00023163"/>
    </source>
</evidence>
<sequence length="209" mass="23321">MITVAIAEDHISLSDGLQLFLEQESDIKVAYTATNGIQLLSQFENNPTDVILTDISMPEMNGIELCKIIKSRFYSTKVIALTMFDNTGAIKEMLEAGVDGYVLKSSPLIDLRQAVREVFQGGKYFDIHIENVVKEVQCDKLSKSTLSRSEREILQFIAKGLTSQQIAEIRGSAISTVNKHRKNMIQKLGLSGKRELLVYAMKQHGHSNS</sequence>
<comment type="caution">
    <text evidence="8">The sequence shown here is derived from an EMBL/GenBank/DDBJ whole genome shotgun (WGS) entry which is preliminary data.</text>
</comment>
<dbReference type="PANTHER" id="PTHR43214">
    <property type="entry name" value="TWO-COMPONENT RESPONSE REGULATOR"/>
    <property type="match status" value="1"/>
</dbReference>
<dbReference type="PROSITE" id="PS50110">
    <property type="entry name" value="RESPONSE_REGULATORY"/>
    <property type="match status" value="1"/>
</dbReference>
<keyword evidence="4" id="KW-0804">Transcription</keyword>
<evidence type="ECO:0000256" key="2">
    <source>
        <dbReference type="ARBA" id="ARBA00023015"/>
    </source>
</evidence>
<dbReference type="InterPro" id="IPR016032">
    <property type="entry name" value="Sig_transdc_resp-reg_C-effctor"/>
</dbReference>
<evidence type="ECO:0000313" key="8">
    <source>
        <dbReference type="EMBL" id="OUS12137.1"/>
    </source>
</evidence>
<dbReference type="SUPFAM" id="SSF52172">
    <property type="entry name" value="CheY-like"/>
    <property type="match status" value="1"/>
</dbReference>
<dbReference type="GO" id="GO:0006355">
    <property type="term" value="P:regulation of DNA-templated transcription"/>
    <property type="evidence" value="ECO:0007669"/>
    <property type="project" value="InterPro"/>
</dbReference>
<keyword evidence="1 5" id="KW-0597">Phosphoprotein</keyword>
<dbReference type="EMBL" id="MAAX01000165">
    <property type="protein sequence ID" value="OUS12137.1"/>
    <property type="molecule type" value="Genomic_DNA"/>
</dbReference>
<protein>
    <submittedName>
        <fullName evidence="8">DNA-binding response regulator</fullName>
    </submittedName>
</protein>
<dbReference type="CDD" id="cd17535">
    <property type="entry name" value="REC_NarL-like"/>
    <property type="match status" value="1"/>
</dbReference>
<dbReference type="InterPro" id="IPR001789">
    <property type="entry name" value="Sig_transdc_resp-reg_receiver"/>
</dbReference>